<dbReference type="PROSITE" id="PS51719">
    <property type="entry name" value="G_SEPTIN"/>
    <property type="match status" value="1"/>
</dbReference>
<comment type="caution">
    <text evidence="4">The sequence shown here is derived from an EMBL/GenBank/DDBJ whole genome shotgun (WGS) entry which is preliminary data.</text>
</comment>
<evidence type="ECO:0000259" key="3">
    <source>
        <dbReference type="PROSITE" id="PS51719"/>
    </source>
</evidence>
<dbReference type="Pfam" id="PF00735">
    <property type="entry name" value="Septin"/>
    <property type="match status" value="1"/>
</dbReference>
<keyword evidence="1" id="KW-0342">GTP-binding</keyword>
<evidence type="ECO:0000256" key="1">
    <source>
        <dbReference type="RuleBase" id="RU004560"/>
    </source>
</evidence>
<dbReference type="InterPro" id="IPR030379">
    <property type="entry name" value="G_SEPTIN_dom"/>
</dbReference>
<dbReference type="SUPFAM" id="SSF52540">
    <property type="entry name" value="P-loop containing nucleoside triphosphate hydrolases"/>
    <property type="match status" value="1"/>
</dbReference>
<name>A0A2J7ZXX1_9CHLO</name>
<evidence type="ECO:0000313" key="5">
    <source>
        <dbReference type="Proteomes" id="UP000236333"/>
    </source>
</evidence>
<dbReference type="GO" id="GO:0005525">
    <property type="term" value="F:GTP binding"/>
    <property type="evidence" value="ECO:0007669"/>
    <property type="project" value="UniProtKB-KW"/>
</dbReference>
<dbReference type="EMBL" id="PGGS01000334">
    <property type="protein sequence ID" value="PNH05102.1"/>
    <property type="molecule type" value="Genomic_DNA"/>
</dbReference>
<feature type="non-terminal residue" evidence="4">
    <location>
        <position position="1"/>
    </location>
</feature>
<dbReference type="AlphaFoldDB" id="A0A2J7ZXX1"/>
<evidence type="ECO:0000313" key="4">
    <source>
        <dbReference type="EMBL" id="PNH05102.1"/>
    </source>
</evidence>
<dbReference type="InterPro" id="IPR027417">
    <property type="entry name" value="P-loop_NTPase"/>
</dbReference>
<accession>A0A2J7ZXX1</accession>
<keyword evidence="5" id="KW-1185">Reference proteome</keyword>
<protein>
    <submittedName>
        <fullName evidence="4">Protein peanut</fullName>
    </submittedName>
</protein>
<reference evidence="4 5" key="1">
    <citation type="journal article" date="2017" name="Mol. Biol. Evol.">
        <title>The 4-celled Tetrabaena socialis nuclear genome reveals the essential components for genetic control of cell number at the origin of multicellularity in the volvocine lineage.</title>
        <authorList>
            <person name="Featherston J."/>
            <person name="Arakaki Y."/>
            <person name="Hanschen E.R."/>
            <person name="Ferris P.J."/>
            <person name="Michod R.E."/>
            <person name="Olson B.J.S.C."/>
            <person name="Nozaki H."/>
            <person name="Durand P.M."/>
        </authorList>
    </citation>
    <scope>NUCLEOTIDE SEQUENCE [LARGE SCALE GENOMIC DNA]</scope>
    <source>
        <strain evidence="4 5">NIES-571</strain>
    </source>
</reference>
<keyword evidence="2" id="KW-0812">Transmembrane</keyword>
<keyword evidence="2" id="KW-0472">Membrane</keyword>
<dbReference type="Proteomes" id="UP000236333">
    <property type="component" value="Unassembled WGS sequence"/>
</dbReference>
<keyword evidence="2" id="KW-1133">Transmembrane helix</keyword>
<gene>
    <name evidence="4" type="ORF">TSOC_008667</name>
</gene>
<dbReference type="PANTHER" id="PTHR18884">
    <property type="entry name" value="SEPTIN"/>
    <property type="match status" value="1"/>
</dbReference>
<feature type="transmembrane region" description="Helical" evidence="2">
    <location>
        <begin position="459"/>
        <end position="478"/>
    </location>
</feature>
<keyword evidence="1" id="KW-0547">Nucleotide-binding</keyword>
<dbReference type="Gene3D" id="3.40.50.300">
    <property type="entry name" value="P-loop containing nucleotide triphosphate hydrolases"/>
    <property type="match status" value="1"/>
</dbReference>
<organism evidence="4 5">
    <name type="scientific">Tetrabaena socialis</name>
    <dbReference type="NCBI Taxonomy" id="47790"/>
    <lineage>
        <taxon>Eukaryota</taxon>
        <taxon>Viridiplantae</taxon>
        <taxon>Chlorophyta</taxon>
        <taxon>core chlorophytes</taxon>
        <taxon>Chlorophyceae</taxon>
        <taxon>CS clade</taxon>
        <taxon>Chlamydomonadales</taxon>
        <taxon>Tetrabaenaceae</taxon>
        <taxon>Tetrabaena</taxon>
    </lineage>
</organism>
<dbReference type="OrthoDB" id="416553at2759"/>
<proteinExistence type="inferred from homology"/>
<sequence>TWTPRDCREPNFKPSELWNRVIQVHYLLEQPTHRASAYGAHLNLDKDHIAIAAPVEFMTTYFPPTKFPSGLRDEGPASTPTPFANATNRFNNAPPPSTTADFSMPTAGPDEPKFGARGSALPSGHHERRLSISSNYSRASEMVFGKDALLGPRRPRPHKIWKKKYIKLIVVGDSGLGKTTLIKSLISIPGERLQVHDGSYTPTEQFRRDPESLCSTVSWRDEEDRIIWVYRVQDTPGYGDELDVFKNLKMVVDFIEGQDKKWLDMEQSRDRKEDLAELEDPRVDLCIFCIPPHRLRPIDLKYMFELGKHVPVVPVVTKADTMTIREANTYRTEVANRIANPMVPGIHDKINIFRFERDTLERAGVPDQAIAHPPFLVIASNDISEELAGAEPPLFWPERRYPWGCAEAFNKEHSDLLALRALLMKEALEEINKVKRQRYESWRRSTLGGLKVGRKIMSALLWTIVPAIVCLQVGRAGVRIEDVRRFVRTNVDRVKRLRPAPEAKPASTPPPVVVEELPPPIVKVEPAAPAPLPAHKKGWGF</sequence>
<comment type="similarity">
    <text evidence="1">Belongs to the TRAFAC class TrmE-Era-EngA-EngB-Septin-like GTPase superfamily. Septin GTPase family.</text>
</comment>
<dbReference type="PRINTS" id="PR00449">
    <property type="entry name" value="RASTRNSFRMNG"/>
</dbReference>
<evidence type="ECO:0000256" key="2">
    <source>
        <dbReference type="SAM" id="Phobius"/>
    </source>
</evidence>
<feature type="domain" description="Septin-type G" evidence="3">
    <location>
        <begin position="162"/>
        <end position="449"/>
    </location>
</feature>